<protein>
    <recommendedName>
        <fullName evidence="4">Lipoprotein</fullName>
    </recommendedName>
</protein>
<evidence type="ECO:0008006" key="4">
    <source>
        <dbReference type="Google" id="ProtNLM"/>
    </source>
</evidence>
<reference evidence="2 3" key="1">
    <citation type="submission" date="2019-08" db="EMBL/GenBank/DDBJ databases">
        <title>Archangium and Cystobacter genomes.</title>
        <authorList>
            <person name="Chen I.-C.K."/>
            <person name="Wielgoss S."/>
        </authorList>
    </citation>
    <scope>NUCLEOTIDE SEQUENCE [LARGE SCALE GENOMIC DNA]</scope>
    <source>
        <strain evidence="2 3">Cbm 6</strain>
    </source>
</reference>
<gene>
    <name evidence="2" type="ORF">F0U60_09930</name>
</gene>
<name>A0ABY9WKZ1_9BACT</name>
<feature type="compositionally biased region" description="Low complexity" evidence="1">
    <location>
        <begin position="71"/>
        <end position="84"/>
    </location>
</feature>
<keyword evidence="3" id="KW-1185">Reference proteome</keyword>
<proteinExistence type="predicted"/>
<feature type="region of interest" description="Disordered" evidence="1">
    <location>
        <begin position="1"/>
        <end position="94"/>
    </location>
</feature>
<dbReference type="RefSeq" id="WP_395817094.1">
    <property type="nucleotide sequence ID" value="NZ_CP043494.1"/>
</dbReference>
<dbReference type="EMBL" id="CP043494">
    <property type="protein sequence ID" value="WNG44393.1"/>
    <property type="molecule type" value="Genomic_DNA"/>
</dbReference>
<feature type="compositionally biased region" description="Polar residues" evidence="1">
    <location>
        <begin position="1"/>
        <end position="23"/>
    </location>
</feature>
<sequence>MAGKFSKTTTPGTGYTDAVTQSRGRTDTSGRGVPDERRTFSEQREGLFPGNADDDTVTGRKAGYGADPTNSPEGSSSEAASSSPDAGTGSDEAP</sequence>
<feature type="compositionally biased region" description="Basic and acidic residues" evidence="1">
    <location>
        <begin position="24"/>
        <end position="45"/>
    </location>
</feature>
<evidence type="ECO:0000313" key="2">
    <source>
        <dbReference type="EMBL" id="WNG44393.1"/>
    </source>
</evidence>
<evidence type="ECO:0000256" key="1">
    <source>
        <dbReference type="SAM" id="MobiDB-lite"/>
    </source>
</evidence>
<organism evidence="2 3">
    <name type="scientific">Archangium minus</name>
    <dbReference type="NCBI Taxonomy" id="83450"/>
    <lineage>
        <taxon>Bacteria</taxon>
        <taxon>Pseudomonadati</taxon>
        <taxon>Myxococcota</taxon>
        <taxon>Myxococcia</taxon>
        <taxon>Myxococcales</taxon>
        <taxon>Cystobacterineae</taxon>
        <taxon>Archangiaceae</taxon>
        <taxon>Archangium</taxon>
    </lineage>
</organism>
<dbReference type="Proteomes" id="UP001611383">
    <property type="component" value="Chromosome"/>
</dbReference>
<evidence type="ECO:0000313" key="3">
    <source>
        <dbReference type="Proteomes" id="UP001611383"/>
    </source>
</evidence>
<accession>A0ABY9WKZ1</accession>